<dbReference type="Gene3D" id="3.40.50.410">
    <property type="entry name" value="von Willebrand factor, type A domain"/>
    <property type="match status" value="1"/>
</dbReference>
<keyword evidence="1" id="KW-1133">Transmembrane helix</keyword>
<keyword evidence="1" id="KW-0812">Transmembrane</keyword>
<dbReference type="InterPro" id="IPR002035">
    <property type="entry name" value="VWF_A"/>
</dbReference>
<dbReference type="PANTHER" id="PTHR37464:SF1">
    <property type="entry name" value="BLL2463 PROTEIN"/>
    <property type="match status" value="1"/>
</dbReference>
<dbReference type="InterPro" id="IPR036465">
    <property type="entry name" value="vWFA_dom_sf"/>
</dbReference>
<proteinExistence type="predicted"/>
<evidence type="ECO:0000256" key="1">
    <source>
        <dbReference type="SAM" id="Phobius"/>
    </source>
</evidence>
<keyword evidence="4" id="KW-1185">Reference proteome</keyword>
<dbReference type="Pfam" id="PF13519">
    <property type="entry name" value="VWA_2"/>
    <property type="match status" value="1"/>
</dbReference>
<dbReference type="SUPFAM" id="SSF53300">
    <property type="entry name" value="vWA-like"/>
    <property type="match status" value="1"/>
</dbReference>
<protein>
    <recommendedName>
        <fullName evidence="2">VWFA domain-containing protein</fullName>
    </recommendedName>
</protein>
<dbReference type="KEGG" id="bvo:Pan97_28020"/>
<dbReference type="RefSeq" id="WP_144973385.1">
    <property type="nucleotide sequence ID" value="NZ_CP036289.1"/>
</dbReference>
<dbReference type="SMART" id="SM00327">
    <property type="entry name" value="VWA"/>
    <property type="match status" value="1"/>
</dbReference>
<dbReference type="EMBL" id="CP036289">
    <property type="protein sequence ID" value="QDU75760.1"/>
    <property type="molecule type" value="Genomic_DNA"/>
</dbReference>
<evidence type="ECO:0000313" key="3">
    <source>
        <dbReference type="EMBL" id="QDU75760.1"/>
    </source>
</evidence>
<dbReference type="Proteomes" id="UP000318626">
    <property type="component" value="Chromosome"/>
</dbReference>
<sequence>MSVLSGIFLLGAAAIAAPILFHLIRRTPKARYEFSSLMFLQPSPPRLTRRSRLDQWLLLLLRSLVILLLAFAFMRPFFRTSTNLSPDDVPQRHVAILVDQSASMRRADLWQQAIAQANQVLGDLETSDEVSLYAFDETLTPLVTAEETSQIDRSQRRDLVRERLKEVSPTWSASNLGAALVGVAERLSADDDLRQMSAKLQIVLISDMQTGSQIDRLQTSQWPESVRVDVRAITPEDDSNARVRLVEAKEETAEAASAPRVRVRNTSHSDSEQFEVVWRLGDKDASRPVSFYVPPGESLVLDVPYDPGTPSPNQLHLSGDGRGMDFDNTFYVVPPIQEQVSIAYFGSDTADDPEGMLFYLSRAFDETASRKVEVQTVDADTAINWNDVAGTTPRLVIIAQTPSEDQRNLLDAYLNRGGQAVVVLQSDDMVNDLGAWLGDVSVASGEEEEASSTESYAMLGQIDFQHPLFTPFAAARYNDFTTIRFWQHRRVRLADESTTEVIARFEDDTPAIWSLPRGEGQLYVMSAGWSRKDSQLALSTKFLPLLSRWLELADRQKLASHSYFVNQSVPLPAASGEKTIQIPSGNTLQLTEDATTFDDTTEPGTYVLRQGGKELPFAVNLADAESDTAPLALDRLEQFGIPLGMAATHTQQLAELRQLQDRELENHQKVWKWLVVSVLMLLAVETFLAARRSHVPTQDLGEAQ</sequence>
<evidence type="ECO:0000313" key="4">
    <source>
        <dbReference type="Proteomes" id="UP000318626"/>
    </source>
</evidence>
<keyword evidence="1" id="KW-0472">Membrane</keyword>
<dbReference type="NCBIfam" id="TIGR02226">
    <property type="entry name" value="two_anch"/>
    <property type="match status" value="1"/>
</dbReference>
<feature type="transmembrane region" description="Helical" evidence="1">
    <location>
        <begin position="56"/>
        <end position="78"/>
    </location>
</feature>
<feature type="domain" description="VWFA" evidence="2">
    <location>
        <begin position="93"/>
        <end position="289"/>
    </location>
</feature>
<dbReference type="PANTHER" id="PTHR37464">
    <property type="entry name" value="BLL2463 PROTEIN"/>
    <property type="match status" value="1"/>
</dbReference>
<dbReference type="CDD" id="cd00198">
    <property type="entry name" value="vWFA"/>
    <property type="match status" value="1"/>
</dbReference>
<organism evidence="3 4">
    <name type="scientific">Bremerella volcania</name>
    <dbReference type="NCBI Taxonomy" id="2527984"/>
    <lineage>
        <taxon>Bacteria</taxon>
        <taxon>Pseudomonadati</taxon>
        <taxon>Planctomycetota</taxon>
        <taxon>Planctomycetia</taxon>
        <taxon>Pirellulales</taxon>
        <taxon>Pirellulaceae</taxon>
        <taxon>Bremerella</taxon>
    </lineage>
</organism>
<dbReference type="AlphaFoldDB" id="A0A518C966"/>
<dbReference type="InterPro" id="IPR024163">
    <property type="entry name" value="Aerotolerance_reg_N"/>
</dbReference>
<gene>
    <name evidence="3" type="ORF">Pan97_28020</name>
</gene>
<evidence type="ECO:0000259" key="2">
    <source>
        <dbReference type="PROSITE" id="PS50234"/>
    </source>
</evidence>
<reference evidence="4" key="1">
    <citation type="submission" date="2019-02" db="EMBL/GenBank/DDBJ databases">
        <title>Deep-cultivation of Planctomycetes and their phenomic and genomic characterization uncovers novel biology.</title>
        <authorList>
            <person name="Wiegand S."/>
            <person name="Jogler M."/>
            <person name="Boedeker C."/>
            <person name="Pinto D."/>
            <person name="Vollmers J."/>
            <person name="Rivas-Marin E."/>
            <person name="Kohn T."/>
            <person name="Peeters S.H."/>
            <person name="Heuer A."/>
            <person name="Rast P."/>
            <person name="Oberbeckmann S."/>
            <person name="Bunk B."/>
            <person name="Jeske O."/>
            <person name="Meyerdierks A."/>
            <person name="Storesund J.E."/>
            <person name="Kallscheuer N."/>
            <person name="Luecker S."/>
            <person name="Lage O.M."/>
            <person name="Pohl T."/>
            <person name="Merkel B.J."/>
            <person name="Hornburger P."/>
            <person name="Mueller R.-W."/>
            <person name="Bruemmer F."/>
            <person name="Labrenz M."/>
            <person name="Spormann A.M."/>
            <person name="Op den Camp H."/>
            <person name="Overmann J."/>
            <person name="Amann R."/>
            <person name="Jetten M.S.M."/>
            <person name="Mascher T."/>
            <person name="Medema M.H."/>
            <person name="Devos D.P."/>
            <person name="Kaster A.-K."/>
            <person name="Ovreas L."/>
            <person name="Rohde M."/>
            <person name="Galperin M.Y."/>
            <person name="Jogler C."/>
        </authorList>
    </citation>
    <scope>NUCLEOTIDE SEQUENCE [LARGE SCALE GENOMIC DNA]</scope>
    <source>
        <strain evidence="4">Pan97</strain>
    </source>
</reference>
<dbReference type="InterPro" id="IPR011933">
    <property type="entry name" value="Double_TM_dom"/>
</dbReference>
<dbReference type="OrthoDB" id="228877at2"/>
<dbReference type="Pfam" id="PF07584">
    <property type="entry name" value="BatA"/>
    <property type="match status" value="1"/>
</dbReference>
<name>A0A518C966_9BACT</name>
<feature type="transmembrane region" description="Helical" evidence="1">
    <location>
        <begin position="6"/>
        <end position="24"/>
    </location>
</feature>
<dbReference type="PROSITE" id="PS50234">
    <property type="entry name" value="VWFA"/>
    <property type="match status" value="1"/>
</dbReference>
<accession>A0A518C966</accession>